<feature type="chain" id="PRO_5046826419" evidence="1">
    <location>
        <begin position="27"/>
        <end position="583"/>
    </location>
</feature>
<organism evidence="3 4">
    <name type="scientific">Nocardioides renjunii</name>
    <dbReference type="NCBI Taxonomy" id="3095075"/>
    <lineage>
        <taxon>Bacteria</taxon>
        <taxon>Bacillati</taxon>
        <taxon>Actinomycetota</taxon>
        <taxon>Actinomycetes</taxon>
        <taxon>Propionibacteriales</taxon>
        <taxon>Nocardioidaceae</taxon>
        <taxon>Nocardioides</taxon>
    </lineage>
</organism>
<evidence type="ECO:0000313" key="4">
    <source>
        <dbReference type="Proteomes" id="UP001291999"/>
    </source>
</evidence>
<dbReference type="InterPro" id="IPR018910">
    <property type="entry name" value="LpqB_C"/>
</dbReference>
<evidence type="ECO:0000259" key="2">
    <source>
        <dbReference type="SMART" id="SM00909"/>
    </source>
</evidence>
<reference evidence="3 4" key="1">
    <citation type="submission" date="2023-11" db="EMBL/GenBank/DDBJ databases">
        <title>Novel species in genus Nocardioides.</title>
        <authorList>
            <person name="Zhou H."/>
        </authorList>
    </citation>
    <scope>NUCLEOTIDE SEQUENCE [LARGE SCALE GENOMIC DNA]</scope>
    <source>
        <strain evidence="3 4">S-58</strain>
    </source>
</reference>
<dbReference type="Pfam" id="PF10647">
    <property type="entry name" value="Gmad1"/>
    <property type="match status" value="1"/>
</dbReference>
<dbReference type="Pfam" id="PF25976">
    <property type="entry name" value="LpqB_N"/>
    <property type="match status" value="1"/>
</dbReference>
<dbReference type="Pfam" id="PF10646">
    <property type="entry name" value="Germane"/>
    <property type="match status" value="1"/>
</dbReference>
<accession>A0ABU5KD40</accession>
<dbReference type="Proteomes" id="UP001291999">
    <property type="component" value="Unassembled WGS sequence"/>
</dbReference>
<feature type="signal peptide" evidence="1">
    <location>
        <begin position="1"/>
        <end position="26"/>
    </location>
</feature>
<protein>
    <submittedName>
        <fullName evidence="3">LpqB family beta-propeller domain-containing protein</fullName>
    </submittedName>
</protein>
<keyword evidence="1" id="KW-0732">Signal</keyword>
<feature type="domain" description="GerMN" evidence="2">
    <location>
        <begin position="204"/>
        <end position="294"/>
    </location>
</feature>
<dbReference type="InterPro" id="IPR019606">
    <property type="entry name" value="GerMN"/>
</dbReference>
<evidence type="ECO:0000256" key="1">
    <source>
        <dbReference type="SAM" id="SignalP"/>
    </source>
</evidence>
<dbReference type="SUPFAM" id="SSF82171">
    <property type="entry name" value="DPP6 N-terminal domain-like"/>
    <property type="match status" value="1"/>
</dbReference>
<comment type="caution">
    <text evidence="3">The sequence shown here is derived from an EMBL/GenBank/DDBJ whole genome shotgun (WGS) entry which is preliminary data.</text>
</comment>
<evidence type="ECO:0000313" key="3">
    <source>
        <dbReference type="EMBL" id="MDZ5662779.1"/>
    </source>
</evidence>
<dbReference type="SMART" id="SM00909">
    <property type="entry name" value="Germane"/>
    <property type="match status" value="1"/>
</dbReference>
<sequence length="583" mass="61751">MTTRPTTRSRSVVNALVAVVTCALLAACVQMPTSGPVVEPPVTTGADDVPGISFDPRPPQAGDSPVDIVSGFLEAMKATPISQTVALQFLSREAAETWAPEQQVMTYSDLGTVVGDMTVQVPLADVSLYDARGAWQRTQPAGQLVLGMVQEDGEWRISEVPNALIVPDSWFDDWYQRVSLYYFDPSAQVLVPEPVHVPRGEQLASSLVRGLLTPPSGELQDVAVTYFPPDTDLELSVPIESGIAQVALSGDPDAVDATTADLMRAQLAWTLRQEERINAVQLSIGDRAFNGSGGSTQVRLNVGSAYDPTGDPSSPDLFALDRNRVVSGTIGAFEETSGPLGQPGYALRGIGVSIDGSRVAAVSRTGSDLFVAPTESPTGEVTRPVVGGVDLADPHWDVRDRTWVLDRNAGRARVIVVVDGSARIVAVPGISGRAVTDLLVSRDGTRLVALVRGRTSDQVVSSRIRHDPSGAILGFSSLRTLWLPDEGSPRIRDIAWRSTTAISVLRDITAGSQVNTISVDGAPGEITTGGNTRLRGPNRLLVSSPVEGGEVYALAGRAVLSLTTPERAVPDLPRGLTSLTYVG</sequence>
<dbReference type="RefSeq" id="WP_322424737.1">
    <property type="nucleotide sequence ID" value="NZ_JAXQPW010000005.1"/>
</dbReference>
<dbReference type="PROSITE" id="PS51257">
    <property type="entry name" value="PROKAR_LIPOPROTEIN"/>
    <property type="match status" value="1"/>
</dbReference>
<name>A0ABU5KD40_9ACTN</name>
<proteinExistence type="predicted"/>
<dbReference type="InterPro" id="IPR059026">
    <property type="entry name" value="LpqB_N"/>
</dbReference>
<dbReference type="EMBL" id="JAXQPW010000005">
    <property type="protein sequence ID" value="MDZ5662779.1"/>
    <property type="molecule type" value="Genomic_DNA"/>
</dbReference>
<keyword evidence="4" id="KW-1185">Reference proteome</keyword>
<gene>
    <name evidence="3" type="ORF">SFC79_13475</name>
</gene>